<dbReference type="eggNOG" id="COG0834">
    <property type="taxonomic scope" value="Bacteria"/>
</dbReference>
<gene>
    <name evidence="4" type="ordered locus">ACIAD3484</name>
</gene>
<comment type="similarity">
    <text evidence="1">Belongs to the bacterial solute-binding protein 3 family.</text>
</comment>
<dbReference type="EMBL" id="CR543861">
    <property type="protein sequence ID" value="CAG70133.1"/>
    <property type="molecule type" value="Genomic_DNA"/>
</dbReference>
<evidence type="ECO:0000256" key="1">
    <source>
        <dbReference type="ARBA" id="ARBA00010333"/>
    </source>
</evidence>
<accession>Q6F732</accession>
<dbReference type="STRING" id="202950.GCA_001485005_01723"/>
<dbReference type="Gene3D" id="3.40.190.10">
    <property type="entry name" value="Periplasmic binding protein-like II"/>
    <property type="match status" value="2"/>
</dbReference>
<sequence>MELSVRVNPTVKRLIIGACVISSLVACSQSENHKDMTSKGDTSPQASGTTYHIGSDITFPPFEYMENDQPAGFDIDIAHKIFEKTGDQIKFVDTRFSNLITGLEAKKFDLVFSGLYITPERMKKVDMVPYYMTREALLSLVGSTYQPKVRDELCGKTISSQKGSIFPQQLHQISDESCVAKGKPPITVREFETSPQAVQALLAKAVDAHYDDLSVAKSTVDKLKGRVAISSTDTFFPVLGGIAVRKGDTPMYNKLKQGLEEMKKSGEYAALIEKYNLQPLTDADIEKYMPK</sequence>
<dbReference type="InterPro" id="IPR001638">
    <property type="entry name" value="Solute-binding_3/MltF_N"/>
</dbReference>
<reference evidence="4 5" key="1">
    <citation type="journal article" date="2004" name="Nucleic Acids Res.">
        <title>Unique features revealed by the genome sequence of Acinetobacter sp. ADP1, a versatile and naturally transformation competent bacterium.</title>
        <authorList>
            <person name="Barbe V."/>
            <person name="Vallenet D."/>
            <person name="Fonknechten N."/>
            <person name="Kreimeyer A."/>
            <person name="Oztas S."/>
            <person name="Labarre L."/>
            <person name="Cruveiller S."/>
            <person name="Robert C."/>
            <person name="Duprat S."/>
            <person name="Wincker P."/>
            <person name="Ornston L.N."/>
            <person name="Weissenbach J."/>
            <person name="Marliere P."/>
            <person name="Cohen G.N."/>
            <person name="Medigue C."/>
        </authorList>
    </citation>
    <scope>NUCLEOTIDE SEQUENCE [LARGE SCALE GENOMIC DNA]</scope>
    <source>
        <strain evidence="5">ATCC 33305 / BD413 / ADP1</strain>
    </source>
</reference>
<name>Q6F732_ACIAD</name>
<protein>
    <submittedName>
        <fullName evidence="4">Putative arginine/ornithine binding protein (ABC superfamily, peri_bind)(ArtI, aotJ)</fullName>
    </submittedName>
</protein>
<feature type="domain" description="Solute-binding protein family 3/N-terminal" evidence="3">
    <location>
        <begin position="50"/>
        <end position="279"/>
    </location>
</feature>
<dbReference type="AlphaFoldDB" id="Q6F732"/>
<dbReference type="SUPFAM" id="SSF53850">
    <property type="entry name" value="Periplasmic binding protein-like II"/>
    <property type="match status" value="1"/>
</dbReference>
<proteinExistence type="inferred from homology"/>
<dbReference type="Proteomes" id="UP000000430">
    <property type="component" value="Chromosome"/>
</dbReference>
<dbReference type="SMART" id="SM00062">
    <property type="entry name" value="PBPb"/>
    <property type="match status" value="1"/>
</dbReference>
<dbReference type="PROSITE" id="PS51257">
    <property type="entry name" value="PROKAR_LIPOPROTEIN"/>
    <property type="match status" value="1"/>
</dbReference>
<dbReference type="CDD" id="cd13530">
    <property type="entry name" value="PBP2_peptides_like"/>
    <property type="match status" value="1"/>
</dbReference>
<evidence type="ECO:0000313" key="5">
    <source>
        <dbReference type="Proteomes" id="UP000000430"/>
    </source>
</evidence>
<evidence type="ECO:0000313" key="4">
    <source>
        <dbReference type="EMBL" id="CAG70133.1"/>
    </source>
</evidence>
<organism evidence="4 5">
    <name type="scientific">Acinetobacter baylyi (strain ATCC 33305 / BD413 / ADP1)</name>
    <dbReference type="NCBI Taxonomy" id="62977"/>
    <lineage>
        <taxon>Bacteria</taxon>
        <taxon>Pseudomonadati</taxon>
        <taxon>Pseudomonadota</taxon>
        <taxon>Gammaproteobacteria</taxon>
        <taxon>Moraxellales</taxon>
        <taxon>Moraxellaceae</taxon>
        <taxon>Acinetobacter</taxon>
    </lineage>
</organism>
<keyword evidence="2" id="KW-0732">Signal</keyword>
<evidence type="ECO:0000256" key="2">
    <source>
        <dbReference type="ARBA" id="ARBA00022729"/>
    </source>
</evidence>
<dbReference type="KEGG" id="aci:ACIAD3484"/>
<dbReference type="Pfam" id="PF00497">
    <property type="entry name" value="SBP_bac_3"/>
    <property type="match status" value="1"/>
</dbReference>
<dbReference type="HOGENOM" id="CLU_019602_18_1_6"/>
<evidence type="ECO:0000259" key="3">
    <source>
        <dbReference type="SMART" id="SM00062"/>
    </source>
</evidence>
<dbReference type="PANTHER" id="PTHR35936">
    <property type="entry name" value="MEMBRANE-BOUND LYTIC MUREIN TRANSGLYCOSYLASE F"/>
    <property type="match status" value="1"/>
</dbReference>
<dbReference type="PANTHER" id="PTHR35936:SF19">
    <property type="entry name" value="AMINO-ACID-BINDING PROTEIN YXEM-RELATED"/>
    <property type="match status" value="1"/>
</dbReference>